<dbReference type="Pfam" id="PF11913">
    <property type="entry name" value="DUF3431"/>
    <property type="match status" value="1"/>
</dbReference>
<name>A0A7J6ME93_PERCH</name>
<proteinExistence type="predicted"/>
<protein>
    <submittedName>
        <fullName evidence="2">Uncharacterized protein</fullName>
    </submittedName>
</protein>
<evidence type="ECO:0000256" key="1">
    <source>
        <dbReference type="SAM" id="SignalP"/>
    </source>
</evidence>
<dbReference type="InterPro" id="IPR021838">
    <property type="entry name" value="DUF3431"/>
</dbReference>
<reference evidence="2 3" key="1">
    <citation type="submission" date="2020-04" db="EMBL/GenBank/DDBJ databases">
        <title>Perkinsus chesapeaki whole genome sequence.</title>
        <authorList>
            <person name="Bogema D.R."/>
        </authorList>
    </citation>
    <scope>NUCLEOTIDE SEQUENCE [LARGE SCALE GENOMIC DNA]</scope>
    <source>
        <strain evidence="2">ATCC PRA-425</strain>
    </source>
</reference>
<organism evidence="2 3">
    <name type="scientific">Perkinsus chesapeaki</name>
    <name type="common">Clam parasite</name>
    <name type="synonym">Perkinsus andrewsi</name>
    <dbReference type="NCBI Taxonomy" id="330153"/>
    <lineage>
        <taxon>Eukaryota</taxon>
        <taxon>Sar</taxon>
        <taxon>Alveolata</taxon>
        <taxon>Perkinsozoa</taxon>
        <taxon>Perkinsea</taxon>
        <taxon>Perkinsida</taxon>
        <taxon>Perkinsidae</taxon>
        <taxon>Perkinsus</taxon>
    </lineage>
</organism>
<comment type="caution">
    <text evidence="2">The sequence shown here is derived from an EMBL/GenBank/DDBJ whole genome shotgun (WGS) entry which is preliminary data.</text>
</comment>
<feature type="signal peptide" evidence="1">
    <location>
        <begin position="1"/>
        <end position="17"/>
    </location>
</feature>
<keyword evidence="1" id="KW-0732">Signal</keyword>
<gene>
    <name evidence="2" type="ORF">FOL47_002615</name>
</gene>
<accession>A0A7J6ME93</accession>
<evidence type="ECO:0000313" key="2">
    <source>
        <dbReference type="EMBL" id="KAF4669311.1"/>
    </source>
</evidence>
<dbReference type="EMBL" id="JAAPAO010000173">
    <property type="protein sequence ID" value="KAF4669311.1"/>
    <property type="molecule type" value="Genomic_DNA"/>
</dbReference>
<dbReference type="OrthoDB" id="426718at2759"/>
<dbReference type="Proteomes" id="UP000591131">
    <property type="component" value="Unassembled WGS sequence"/>
</dbReference>
<feature type="chain" id="PRO_5029611644" evidence="1">
    <location>
        <begin position="18"/>
        <end position="494"/>
    </location>
</feature>
<keyword evidence="3" id="KW-1185">Reference proteome</keyword>
<evidence type="ECO:0000313" key="3">
    <source>
        <dbReference type="Proteomes" id="UP000591131"/>
    </source>
</evidence>
<sequence>MPPWATFILLFSKIVLSAPEDDFVTEYTDEFIERHARKEFFVGCYWTLRQIGEICDSHDFYEKGYLCRRSEVLAWDLQARLLDYYRPSRPGHQFARPPIEEVFWLLSTTEEDQFDTFLSCPGLLVTSLLMMAEIRLGTDGLVAAEYYANKAKEFVEELGRRSNSEENLSSMYAMFPVAEAWASYSSERERFVNERQPALRVDFVIAKCNHTLSWLRNVTIGSTWHLHIIDKCGGNFPMDFSLADLTDQLSFGKVFFNKYTTDEVDGFMTGECTAYLFYLLNARSDLPDLVVFLHDDAPRHLRLPFLNIVTKSILLGTFRGDFLHLNHERYLEMRTNCLAQAYQKIFGEGLKVDEFLSSYCCGQFVVSRNAMARRSVEFYENMNNLIREGWNGTDCGVGDMPCYIAEFVWHKVFTDKNILPLRSMDASLPLFLRYDHGRSTRLPSSIDFSLYHMSQSSWRDKVVGGLPGREGLPLIFSQPTMAENGRGDPWLYDC</sequence>
<dbReference type="AlphaFoldDB" id="A0A7J6ME93"/>